<dbReference type="Gramene" id="AET2Gv20262900.35">
    <property type="protein sequence ID" value="AET2Gv20262900.35"/>
    <property type="gene ID" value="AET2Gv20262900"/>
</dbReference>
<protein>
    <submittedName>
        <fullName evidence="1">Uncharacterized protein</fullName>
    </submittedName>
</protein>
<dbReference type="Proteomes" id="UP000015105">
    <property type="component" value="Chromosome 2D"/>
</dbReference>
<reference evidence="1" key="4">
    <citation type="submission" date="2019-03" db="UniProtKB">
        <authorList>
            <consortium name="EnsemblPlants"/>
        </authorList>
    </citation>
    <scope>IDENTIFICATION</scope>
</reference>
<keyword evidence="2" id="KW-1185">Reference proteome</keyword>
<name>A0A453AUE7_AEGTS</name>
<dbReference type="AlphaFoldDB" id="A0A453AUE7"/>
<evidence type="ECO:0000313" key="2">
    <source>
        <dbReference type="Proteomes" id="UP000015105"/>
    </source>
</evidence>
<accession>A0A453AUE7</accession>
<evidence type="ECO:0000313" key="1">
    <source>
        <dbReference type="EnsemblPlants" id="AET2Gv20262900.35"/>
    </source>
</evidence>
<reference evidence="1" key="5">
    <citation type="journal article" date="2021" name="G3 (Bethesda)">
        <title>Aegilops tauschii genome assembly Aet v5.0 features greater sequence contiguity and improved annotation.</title>
        <authorList>
            <person name="Wang L."/>
            <person name="Zhu T."/>
            <person name="Rodriguez J.C."/>
            <person name="Deal K.R."/>
            <person name="Dubcovsky J."/>
            <person name="McGuire P.E."/>
            <person name="Lux T."/>
            <person name="Spannagl M."/>
            <person name="Mayer K.F.X."/>
            <person name="Baldrich P."/>
            <person name="Meyers B.C."/>
            <person name="Huo N."/>
            <person name="Gu Y.Q."/>
            <person name="Zhou H."/>
            <person name="Devos K.M."/>
            <person name="Bennetzen J.L."/>
            <person name="Unver T."/>
            <person name="Budak H."/>
            <person name="Gulick P.J."/>
            <person name="Galiba G."/>
            <person name="Kalapos B."/>
            <person name="Nelson D.R."/>
            <person name="Li P."/>
            <person name="You F.M."/>
            <person name="Luo M.C."/>
            <person name="Dvorak J."/>
        </authorList>
    </citation>
    <scope>NUCLEOTIDE SEQUENCE [LARGE SCALE GENOMIC DNA]</scope>
    <source>
        <strain evidence="1">cv. AL8/78</strain>
    </source>
</reference>
<reference evidence="1" key="3">
    <citation type="journal article" date="2017" name="Nature">
        <title>Genome sequence of the progenitor of the wheat D genome Aegilops tauschii.</title>
        <authorList>
            <person name="Luo M.C."/>
            <person name="Gu Y.Q."/>
            <person name="Puiu D."/>
            <person name="Wang H."/>
            <person name="Twardziok S.O."/>
            <person name="Deal K.R."/>
            <person name="Huo N."/>
            <person name="Zhu T."/>
            <person name="Wang L."/>
            <person name="Wang Y."/>
            <person name="McGuire P.E."/>
            <person name="Liu S."/>
            <person name="Long H."/>
            <person name="Ramasamy R.K."/>
            <person name="Rodriguez J.C."/>
            <person name="Van S.L."/>
            <person name="Yuan L."/>
            <person name="Wang Z."/>
            <person name="Xia Z."/>
            <person name="Xiao L."/>
            <person name="Anderson O.D."/>
            <person name="Ouyang S."/>
            <person name="Liang Y."/>
            <person name="Zimin A.V."/>
            <person name="Pertea G."/>
            <person name="Qi P."/>
            <person name="Bennetzen J.L."/>
            <person name="Dai X."/>
            <person name="Dawson M.W."/>
            <person name="Muller H.G."/>
            <person name="Kugler K."/>
            <person name="Rivarola-Duarte L."/>
            <person name="Spannagl M."/>
            <person name="Mayer K.F.X."/>
            <person name="Lu F.H."/>
            <person name="Bevan M.W."/>
            <person name="Leroy P."/>
            <person name="Li P."/>
            <person name="You F.M."/>
            <person name="Sun Q."/>
            <person name="Liu Z."/>
            <person name="Lyons E."/>
            <person name="Wicker T."/>
            <person name="Salzberg S.L."/>
            <person name="Devos K.M."/>
            <person name="Dvorak J."/>
        </authorList>
    </citation>
    <scope>NUCLEOTIDE SEQUENCE [LARGE SCALE GENOMIC DNA]</scope>
    <source>
        <strain evidence="1">cv. AL8/78</strain>
    </source>
</reference>
<reference evidence="2" key="1">
    <citation type="journal article" date="2014" name="Science">
        <title>Ancient hybridizations among the ancestral genomes of bread wheat.</title>
        <authorList>
            <consortium name="International Wheat Genome Sequencing Consortium,"/>
            <person name="Marcussen T."/>
            <person name="Sandve S.R."/>
            <person name="Heier L."/>
            <person name="Spannagl M."/>
            <person name="Pfeifer M."/>
            <person name="Jakobsen K.S."/>
            <person name="Wulff B.B."/>
            <person name="Steuernagel B."/>
            <person name="Mayer K.F."/>
            <person name="Olsen O.A."/>
        </authorList>
    </citation>
    <scope>NUCLEOTIDE SEQUENCE [LARGE SCALE GENOMIC DNA]</scope>
    <source>
        <strain evidence="2">cv. AL8/78</strain>
    </source>
</reference>
<proteinExistence type="predicted"/>
<reference evidence="2" key="2">
    <citation type="journal article" date="2017" name="Nat. Plants">
        <title>The Aegilops tauschii genome reveals multiple impacts of transposons.</title>
        <authorList>
            <person name="Zhao G."/>
            <person name="Zou C."/>
            <person name="Li K."/>
            <person name="Wang K."/>
            <person name="Li T."/>
            <person name="Gao L."/>
            <person name="Zhang X."/>
            <person name="Wang H."/>
            <person name="Yang Z."/>
            <person name="Liu X."/>
            <person name="Jiang W."/>
            <person name="Mao L."/>
            <person name="Kong X."/>
            <person name="Jiao Y."/>
            <person name="Jia J."/>
        </authorList>
    </citation>
    <scope>NUCLEOTIDE SEQUENCE [LARGE SCALE GENOMIC DNA]</scope>
    <source>
        <strain evidence="2">cv. AL8/78</strain>
    </source>
</reference>
<dbReference type="EnsemblPlants" id="AET2Gv20262900.35">
    <property type="protein sequence ID" value="AET2Gv20262900.35"/>
    <property type="gene ID" value="AET2Gv20262900"/>
</dbReference>
<sequence length="58" mass="6685">MTAYGSESIGLVYSTRCHSLLNRHALICLSWLLCTKCMMFHFSLSLPFCNCYFSLKQN</sequence>
<organism evidence="1 2">
    <name type="scientific">Aegilops tauschii subsp. strangulata</name>
    <name type="common">Goatgrass</name>
    <dbReference type="NCBI Taxonomy" id="200361"/>
    <lineage>
        <taxon>Eukaryota</taxon>
        <taxon>Viridiplantae</taxon>
        <taxon>Streptophyta</taxon>
        <taxon>Embryophyta</taxon>
        <taxon>Tracheophyta</taxon>
        <taxon>Spermatophyta</taxon>
        <taxon>Magnoliopsida</taxon>
        <taxon>Liliopsida</taxon>
        <taxon>Poales</taxon>
        <taxon>Poaceae</taxon>
        <taxon>BOP clade</taxon>
        <taxon>Pooideae</taxon>
        <taxon>Triticodae</taxon>
        <taxon>Triticeae</taxon>
        <taxon>Triticinae</taxon>
        <taxon>Aegilops</taxon>
    </lineage>
</organism>